<dbReference type="Proteomes" id="UP001620645">
    <property type="component" value="Unassembled WGS sequence"/>
</dbReference>
<feature type="region of interest" description="Disordered" evidence="1">
    <location>
        <begin position="128"/>
        <end position="187"/>
    </location>
</feature>
<comment type="caution">
    <text evidence="3">The sequence shown here is derived from an EMBL/GenBank/DDBJ whole genome shotgun (WGS) entry which is preliminary data.</text>
</comment>
<organism evidence="3 4">
    <name type="scientific">Heterodera schachtii</name>
    <name type="common">Sugarbeet cyst nematode worm</name>
    <name type="synonym">Tylenchus schachtii</name>
    <dbReference type="NCBI Taxonomy" id="97005"/>
    <lineage>
        <taxon>Eukaryota</taxon>
        <taxon>Metazoa</taxon>
        <taxon>Ecdysozoa</taxon>
        <taxon>Nematoda</taxon>
        <taxon>Chromadorea</taxon>
        <taxon>Rhabditida</taxon>
        <taxon>Tylenchina</taxon>
        <taxon>Tylenchomorpha</taxon>
        <taxon>Tylenchoidea</taxon>
        <taxon>Heteroderidae</taxon>
        <taxon>Heteroderinae</taxon>
        <taxon>Heterodera</taxon>
    </lineage>
</organism>
<protein>
    <recommendedName>
        <fullName evidence="5">Secretory protein</fullName>
    </recommendedName>
</protein>
<feature type="region of interest" description="Disordered" evidence="1">
    <location>
        <begin position="516"/>
        <end position="536"/>
    </location>
</feature>
<evidence type="ECO:0000256" key="1">
    <source>
        <dbReference type="SAM" id="MobiDB-lite"/>
    </source>
</evidence>
<name>A0ABD2JVS7_HETSC</name>
<reference evidence="3 4" key="1">
    <citation type="submission" date="2024-10" db="EMBL/GenBank/DDBJ databases">
        <authorList>
            <person name="Kim D."/>
        </authorList>
    </citation>
    <scope>NUCLEOTIDE SEQUENCE [LARGE SCALE GENOMIC DNA]</scope>
    <source>
        <strain evidence="3">Taebaek</strain>
    </source>
</reference>
<gene>
    <name evidence="3" type="ORF">niasHS_006055</name>
</gene>
<dbReference type="EMBL" id="JBICCN010000086">
    <property type="protein sequence ID" value="KAL3094760.1"/>
    <property type="molecule type" value="Genomic_DNA"/>
</dbReference>
<evidence type="ECO:0000256" key="2">
    <source>
        <dbReference type="SAM" id="SignalP"/>
    </source>
</evidence>
<proteinExistence type="predicted"/>
<accession>A0ABD2JVS7</accession>
<feature type="compositionally biased region" description="Basic and acidic residues" evidence="1">
    <location>
        <begin position="128"/>
        <end position="180"/>
    </location>
</feature>
<evidence type="ECO:0000313" key="4">
    <source>
        <dbReference type="Proteomes" id="UP001620645"/>
    </source>
</evidence>
<feature type="region of interest" description="Disordered" evidence="1">
    <location>
        <begin position="234"/>
        <end position="258"/>
    </location>
</feature>
<feature type="region of interest" description="Disordered" evidence="1">
    <location>
        <begin position="482"/>
        <end position="504"/>
    </location>
</feature>
<keyword evidence="2" id="KW-0732">Signal</keyword>
<feature type="compositionally biased region" description="Basic and acidic residues" evidence="1">
    <location>
        <begin position="235"/>
        <end position="248"/>
    </location>
</feature>
<feature type="compositionally biased region" description="Basic and acidic residues" evidence="1">
    <location>
        <begin position="516"/>
        <end position="527"/>
    </location>
</feature>
<feature type="signal peptide" evidence="2">
    <location>
        <begin position="1"/>
        <end position="19"/>
    </location>
</feature>
<feature type="compositionally biased region" description="Basic and acidic residues" evidence="1">
    <location>
        <begin position="491"/>
        <end position="504"/>
    </location>
</feature>
<sequence length="706" mass="79058">MAPLSALLLLLPMLLNVQKIPDECVRSDMDAVYSAISALGPWKSQAETLAQICSQLSIAQAALLVKMHWEFLESNQNGREAKAPAQFDLAFFAEALEATVEMDDEGKEVKLRWEKLNEWATKMWEKAEKEGDKAEKHADKAENEGDKAKEVGDKAEKVGGKAENDGGNVEKERNKAEEGSPKGGEVAETFIKAEIKAEENGEKEEKKDLGGEVKMEFRRRKDANGNEEVVVTFVKKTEENDGPSKGEEKEEEEEEKLRKDEMVPKFGDENGVGANSAVPMVPELDMITNINKSSGDNLAKPVVQKLDKEKSIGANSAVPMVPELDMITNNSSNSDANLAKPVMPKVRMANDTGAKLTMPIMIPDIFLPSQRGKLFGEEKAHERRKMLKKSHNNRKFGRQKRETVGMENAVENVARAENEQQQIIVSIEKLTTLGMMGDGLGFLTKVINLEIVVAKSGKEQRPEAVPLIDTMAVNLTVERDGTENRGSNWAIDRDGTENGSDKSEITKLRAERIETENRGDTVERDGTENGGTSWTDVRDEIENGETNLTMERDETENRNNWTMERNGTKNGETIWPVEQNGTENVGAEMEMENHESPKNFQNQSSDGNWEKKAAIKAYLERGMANANGHKKWEKLTMVWYSELLYWTAKWIETLKNRMAGAKPELARAFIFSNTGLAVYEELKNEVTKCVEKMIKLKEWIGNVDKK</sequence>
<feature type="chain" id="PRO_5044854485" description="Secretory protein" evidence="2">
    <location>
        <begin position="20"/>
        <end position="706"/>
    </location>
</feature>
<keyword evidence="4" id="KW-1185">Reference proteome</keyword>
<evidence type="ECO:0008006" key="5">
    <source>
        <dbReference type="Google" id="ProtNLM"/>
    </source>
</evidence>
<dbReference type="AlphaFoldDB" id="A0ABD2JVS7"/>
<evidence type="ECO:0000313" key="3">
    <source>
        <dbReference type="EMBL" id="KAL3094760.1"/>
    </source>
</evidence>